<dbReference type="EMBL" id="MU155246">
    <property type="protein sequence ID" value="KAF9477971.1"/>
    <property type="molecule type" value="Genomic_DNA"/>
</dbReference>
<dbReference type="Proteomes" id="UP000807469">
    <property type="component" value="Unassembled WGS sequence"/>
</dbReference>
<evidence type="ECO:0000313" key="2">
    <source>
        <dbReference type="EMBL" id="KAF9477971.1"/>
    </source>
</evidence>
<gene>
    <name evidence="2" type="ORF">BDN70DRAFT_76954</name>
</gene>
<keyword evidence="1" id="KW-0472">Membrane</keyword>
<dbReference type="AlphaFoldDB" id="A0A9P5YZB8"/>
<keyword evidence="3" id="KW-1185">Reference proteome</keyword>
<accession>A0A9P5YZB8</accession>
<evidence type="ECO:0000256" key="1">
    <source>
        <dbReference type="SAM" id="Phobius"/>
    </source>
</evidence>
<comment type="caution">
    <text evidence="2">The sequence shown here is derived from an EMBL/GenBank/DDBJ whole genome shotgun (WGS) entry which is preliminary data.</text>
</comment>
<proteinExistence type="predicted"/>
<protein>
    <submittedName>
        <fullName evidence="2">Uncharacterized protein</fullName>
    </submittedName>
</protein>
<feature type="transmembrane region" description="Helical" evidence="1">
    <location>
        <begin position="15"/>
        <end position="36"/>
    </location>
</feature>
<name>A0A9P5YZB8_9AGAR</name>
<reference evidence="2" key="1">
    <citation type="submission" date="2020-11" db="EMBL/GenBank/DDBJ databases">
        <authorList>
            <consortium name="DOE Joint Genome Institute"/>
            <person name="Ahrendt S."/>
            <person name="Riley R."/>
            <person name="Andreopoulos W."/>
            <person name="Labutti K."/>
            <person name="Pangilinan J."/>
            <person name="Ruiz-Duenas F.J."/>
            <person name="Barrasa J.M."/>
            <person name="Sanchez-Garcia M."/>
            <person name="Camarero S."/>
            <person name="Miyauchi S."/>
            <person name="Serrano A."/>
            <person name="Linde D."/>
            <person name="Babiker R."/>
            <person name="Drula E."/>
            <person name="Ayuso-Fernandez I."/>
            <person name="Pacheco R."/>
            <person name="Padilla G."/>
            <person name="Ferreira P."/>
            <person name="Barriuso J."/>
            <person name="Kellner H."/>
            <person name="Castanera R."/>
            <person name="Alfaro M."/>
            <person name="Ramirez L."/>
            <person name="Pisabarro A.G."/>
            <person name="Kuo A."/>
            <person name="Tritt A."/>
            <person name="Lipzen A."/>
            <person name="He G."/>
            <person name="Yan M."/>
            <person name="Ng V."/>
            <person name="Cullen D."/>
            <person name="Martin F."/>
            <person name="Rosso M.-N."/>
            <person name="Henrissat B."/>
            <person name="Hibbett D."/>
            <person name="Martinez A.T."/>
            <person name="Grigoriev I.V."/>
        </authorList>
    </citation>
    <scope>NUCLEOTIDE SEQUENCE</scope>
    <source>
        <strain evidence="2">CIRM-BRFM 674</strain>
    </source>
</reference>
<organism evidence="2 3">
    <name type="scientific">Pholiota conissans</name>
    <dbReference type="NCBI Taxonomy" id="109636"/>
    <lineage>
        <taxon>Eukaryota</taxon>
        <taxon>Fungi</taxon>
        <taxon>Dikarya</taxon>
        <taxon>Basidiomycota</taxon>
        <taxon>Agaricomycotina</taxon>
        <taxon>Agaricomycetes</taxon>
        <taxon>Agaricomycetidae</taxon>
        <taxon>Agaricales</taxon>
        <taxon>Agaricineae</taxon>
        <taxon>Strophariaceae</taxon>
        <taxon>Pholiota</taxon>
    </lineage>
</organism>
<sequence length="85" mass="8888">MSIPDPVMRDFGKRGTTTAIACGVTILAALGGMYFVDRDAKGHEGRASSFEHDGLAAMSSSEVSAAVSIPKPGMQRLHVHHVHGG</sequence>
<keyword evidence="1" id="KW-1133">Transmembrane helix</keyword>
<keyword evidence="1" id="KW-0812">Transmembrane</keyword>
<evidence type="ECO:0000313" key="3">
    <source>
        <dbReference type="Proteomes" id="UP000807469"/>
    </source>
</evidence>